<dbReference type="RefSeq" id="WP_092211571.1">
    <property type="nucleotide sequence ID" value="NZ_FMUX01000011.1"/>
</dbReference>
<dbReference type="AlphaFoldDB" id="A0A1G5GQD7"/>
<reference evidence="2 3" key="1">
    <citation type="submission" date="2016-10" db="EMBL/GenBank/DDBJ databases">
        <authorList>
            <person name="de Groot N.N."/>
        </authorList>
    </citation>
    <scope>NUCLEOTIDE SEQUENCE [LARGE SCALE GENOMIC DNA]</scope>
    <source>
        <strain evidence="2 3">AA1</strain>
    </source>
</reference>
<dbReference type="STRING" id="419481.SAMN05216233_11163"/>
<dbReference type="OrthoDB" id="9785549at2"/>
<dbReference type="CDD" id="cd07361">
    <property type="entry name" value="MEMO_like"/>
    <property type="match status" value="1"/>
</dbReference>
<comment type="similarity">
    <text evidence="1">Belongs to the MEMO1 family.</text>
</comment>
<name>A0A1G5GQD7_9BACT</name>
<dbReference type="Proteomes" id="UP000198870">
    <property type="component" value="Unassembled WGS sequence"/>
</dbReference>
<dbReference type="Gene3D" id="3.40.830.10">
    <property type="entry name" value="LigB-like"/>
    <property type="match status" value="1"/>
</dbReference>
<dbReference type="InterPro" id="IPR002737">
    <property type="entry name" value="MEMO1_fam"/>
</dbReference>
<evidence type="ECO:0000313" key="3">
    <source>
        <dbReference type="Proteomes" id="UP000198870"/>
    </source>
</evidence>
<proteinExistence type="inferred from homology"/>
<evidence type="ECO:0000256" key="1">
    <source>
        <dbReference type="ARBA" id="ARBA00006315"/>
    </source>
</evidence>
<evidence type="ECO:0000313" key="2">
    <source>
        <dbReference type="EMBL" id="SCY53694.1"/>
    </source>
</evidence>
<sequence>MGARKRAALRGQWYPESREACLKELEGYRKEGWLKRPDGEGYRAGIVPHAGWFFSGSIACRVIETVARGELPDLVVLFGHHLGPSDPTSVMTEGTLETPFGDLKIHEAFSEALGKNPFVRREMGPFMAPENTLELQLPFIRYFFGETPVCLMGVAPNKCAETVGESVVTTACNLGLTVKVIGSTDLTHYGPNFDFTSQGKGKEARAWVYDANDQEAIDRMTGLDAAYFTGDALTRRNACCAGAVTATLAAARALGIDRGLEVAHITSFNKSPSDSFVGYTGVVF</sequence>
<accession>A0A1G5GQD7</accession>
<dbReference type="Pfam" id="PF01875">
    <property type="entry name" value="Memo"/>
    <property type="match status" value="1"/>
</dbReference>
<gene>
    <name evidence="2" type="ORF">SAMN05216233_11163</name>
</gene>
<dbReference type="EMBL" id="FMUX01000011">
    <property type="protein sequence ID" value="SCY53694.1"/>
    <property type="molecule type" value="Genomic_DNA"/>
</dbReference>
<keyword evidence="3" id="KW-1185">Reference proteome</keyword>
<dbReference type="PANTHER" id="PTHR11060">
    <property type="entry name" value="PROTEIN MEMO1"/>
    <property type="match status" value="1"/>
</dbReference>
<evidence type="ECO:0008006" key="4">
    <source>
        <dbReference type="Google" id="ProtNLM"/>
    </source>
</evidence>
<dbReference type="PANTHER" id="PTHR11060:SF0">
    <property type="entry name" value="PROTEIN MEMO1"/>
    <property type="match status" value="1"/>
</dbReference>
<dbReference type="NCBIfam" id="TIGR04336">
    <property type="entry name" value="AmmeMemoSam_B"/>
    <property type="match status" value="1"/>
</dbReference>
<protein>
    <recommendedName>
        <fullName evidence="4">AmmeMemoRadiSam system protein B</fullName>
    </recommendedName>
</protein>
<organism evidence="2 3">
    <name type="scientific">Desulfoluna spongiiphila</name>
    <dbReference type="NCBI Taxonomy" id="419481"/>
    <lineage>
        <taxon>Bacteria</taxon>
        <taxon>Pseudomonadati</taxon>
        <taxon>Thermodesulfobacteriota</taxon>
        <taxon>Desulfobacteria</taxon>
        <taxon>Desulfobacterales</taxon>
        <taxon>Desulfolunaceae</taxon>
        <taxon>Desulfoluna</taxon>
    </lineage>
</organism>